<proteinExistence type="inferred from homology"/>
<comment type="similarity">
    <text evidence="1">Belongs to the sulfatase family.</text>
</comment>
<protein>
    <submittedName>
        <fullName evidence="3">Uncharacterized protein</fullName>
    </submittedName>
</protein>
<sequence>DNGGVSAIADNNLPLRGNKLDVWEGGVRVPAAIRWPGGGIVGGGKVSVPLSCIDVLPTLAKLTVGESSSGLGNKPFDGRDVLDVLQAKRRRLDRELYFYHGQAGEEREKIAIRTAKWKLLINGPNIAGGEWQTAKHERFLFRIDRDPNETTDLLSRHPEVADRLAGKLVAHRKLQPPGGVGVYNAGRKNFKAPADWVVR</sequence>
<evidence type="ECO:0000256" key="2">
    <source>
        <dbReference type="ARBA" id="ARBA00022801"/>
    </source>
</evidence>
<evidence type="ECO:0000256" key="1">
    <source>
        <dbReference type="ARBA" id="ARBA00008779"/>
    </source>
</evidence>
<dbReference type="PANTHER" id="PTHR42693">
    <property type="entry name" value="ARYLSULFATASE FAMILY MEMBER"/>
    <property type="match status" value="1"/>
</dbReference>
<accession>A0A382P8Y3</accession>
<dbReference type="InterPro" id="IPR017850">
    <property type="entry name" value="Alkaline_phosphatase_core_sf"/>
</dbReference>
<dbReference type="PANTHER" id="PTHR42693:SF53">
    <property type="entry name" value="ENDO-4-O-SULFATASE"/>
    <property type="match status" value="1"/>
</dbReference>
<evidence type="ECO:0000313" key="3">
    <source>
        <dbReference type="EMBL" id="SVC68301.1"/>
    </source>
</evidence>
<dbReference type="GO" id="GO:0004065">
    <property type="term" value="F:arylsulfatase activity"/>
    <property type="evidence" value="ECO:0007669"/>
    <property type="project" value="TreeGrafter"/>
</dbReference>
<dbReference type="InterPro" id="IPR050738">
    <property type="entry name" value="Sulfatase"/>
</dbReference>
<keyword evidence="2" id="KW-0378">Hydrolase</keyword>
<dbReference type="SUPFAM" id="SSF53649">
    <property type="entry name" value="Alkaline phosphatase-like"/>
    <property type="match status" value="1"/>
</dbReference>
<dbReference type="Gene3D" id="3.40.720.10">
    <property type="entry name" value="Alkaline Phosphatase, subunit A"/>
    <property type="match status" value="1"/>
</dbReference>
<reference evidence="3" key="1">
    <citation type="submission" date="2018-05" db="EMBL/GenBank/DDBJ databases">
        <authorList>
            <person name="Lanie J.A."/>
            <person name="Ng W.-L."/>
            <person name="Kazmierczak K.M."/>
            <person name="Andrzejewski T.M."/>
            <person name="Davidsen T.M."/>
            <person name="Wayne K.J."/>
            <person name="Tettelin H."/>
            <person name="Glass J.I."/>
            <person name="Rusch D."/>
            <person name="Podicherti R."/>
            <person name="Tsui H.-C.T."/>
            <person name="Winkler M.E."/>
        </authorList>
    </citation>
    <scope>NUCLEOTIDE SEQUENCE</scope>
</reference>
<feature type="non-terminal residue" evidence="3">
    <location>
        <position position="1"/>
    </location>
</feature>
<organism evidence="3">
    <name type="scientific">marine metagenome</name>
    <dbReference type="NCBI Taxonomy" id="408172"/>
    <lineage>
        <taxon>unclassified sequences</taxon>
        <taxon>metagenomes</taxon>
        <taxon>ecological metagenomes</taxon>
    </lineage>
</organism>
<dbReference type="AlphaFoldDB" id="A0A382P8Y3"/>
<gene>
    <name evidence="3" type="ORF">METZ01_LOCUS321155</name>
</gene>
<dbReference type="EMBL" id="UINC01104838">
    <property type="protein sequence ID" value="SVC68301.1"/>
    <property type="molecule type" value="Genomic_DNA"/>
</dbReference>
<dbReference type="Gene3D" id="3.30.1120.10">
    <property type="match status" value="1"/>
</dbReference>
<name>A0A382P8Y3_9ZZZZ</name>